<accession>A0A382J4C0</accession>
<dbReference type="EMBL" id="UINC01071405">
    <property type="protein sequence ID" value="SVC06272.1"/>
    <property type="molecule type" value="Genomic_DNA"/>
</dbReference>
<dbReference type="InterPro" id="IPR011440">
    <property type="entry name" value="DUF1543"/>
</dbReference>
<proteinExistence type="predicted"/>
<protein>
    <recommendedName>
        <fullName evidence="1">DUF1543 domain-containing protein</fullName>
    </recommendedName>
</protein>
<dbReference type="Pfam" id="PF07566">
    <property type="entry name" value="DUF1543"/>
    <property type="match status" value="1"/>
</dbReference>
<sequence length="93" mass="10654">MKLYLVHAGFYDDDVSGGFYESHTNYFVAAEDVKKAKKKAKTIPEYKDKKMHIDGIMEVNQVDGYEIVLHPVENGTSDRQKQYGYDDVKSIDS</sequence>
<dbReference type="Gene3D" id="3.10.20.10">
    <property type="match status" value="1"/>
</dbReference>
<evidence type="ECO:0000313" key="2">
    <source>
        <dbReference type="EMBL" id="SVC06272.1"/>
    </source>
</evidence>
<evidence type="ECO:0000259" key="1">
    <source>
        <dbReference type="Pfam" id="PF07566"/>
    </source>
</evidence>
<reference evidence="2" key="1">
    <citation type="submission" date="2018-05" db="EMBL/GenBank/DDBJ databases">
        <authorList>
            <person name="Lanie J.A."/>
            <person name="Ng W.-L."/>
            <person name="Kazmierczak K.M."/>
            <person name="Andrzejewski T.M."/>
            <person name="Davidsen T.M."/>
            <person name="Wayne K.J."/>
            <person name="Tettelin H."/>
            <person name="Glass J.I."/>
            <person name="Rusch D."/>
            <person name="Podicherti R."/>
            <person name="Tsui H.-C.T."/>
            <person name="Winkler M.E."/>
        </authorList>
    </citation>
    <scope>NUCLEOTIDE SEQUENCE</scope>
</reference>
<feature type="domain" description="DUF1543" evidence="1">
    <location>
        <begin position="21"/>
        <end position="69"/>
    </location>
</feature>
<organism evidence="2">
    <name type="scientific">marine metagenome</name>
    <dbReference type="NCBI Taxonomy" id="408172"/>
    <lineage>
        <taxon>unclassified sequences</taxon>
        <taxon>metagenomes</taxon>
        <taxon>ecological metagenomes</taxon>
    </lineage>
</organism>
<gene>
    <name evidence="2" type="ORF">METZ01_LOCUS259126</name>
</gene>
<dbReference type="AlphaFoldDB" id="A0A382J4C0"/>
<name>A0A382J4C0_9ZZZZ</name>